<proteinExistence type="predicted"/>
<comment type="caution">
    <text evidence="4">The sequence shown here is derived from an EMBL/GenBank/DDBJ whole genome shotgun (WGS) entry which is preliminary data.</text>
</comment>
<dbReference type="InterPro" id="IPR011990">
    <property type="entry name" value="TPR-like_helical_dom_sf"/>
</dbReference>
<dbReference type="Proteomes" id="UP000249819">
    <property type="component" value="Unassembled WGS sequence"/>
</dbReference>
<keyword evidence="1" id="KW-0472">Membrane</keyword>
<sequence length="534" mass="62057">MRRIFGCLFFLLISFVAEAREQSYQDSILQALNRTIEQAASFDTVRIHKIDSIRHLLASSGSRESTYNIYQQLYEAYKVFNFDSAYIYGKAMQQIGEQLHDPVRIVNARVKLGFILLSSGMFTETATYLNNLDVSGMPDDIRIQFFLMKSRFYSDMAEYNQDQFFAPEYTRNGIAYMDSALHLMDSTAFEYRFHRAEQLYKNGNILGALAVFPNLNDPHVNERQIAVAACSLGIMYMKIHQRDTAISLMARSAIADIRTSTKETLAAYNLATYLFEKGDIKNASRYIERAITEATFYGARQRKVMVSNILPIIEEERINTAEQRNKSLLIYATIVTLLFLALVAMTIIVFRQIRKVQQAKLAITSAHLKQQEANSQLEEANKIKEEYIGYFFNINANYISKIEKIKQNLEQKLSESRNAADFRFLINSINIRQEREELYNNFDRVFLRIFPHFVDEFNKLFDKDNQILLKENELMNTDLRIFALIRIGITDNDQIARILEYSVNTIYAYKTKIKKRSLVPNEDFEDRIMTIKAL</sequence>
<evidence type="ECO:0000259" key="3">
    <source>
        <dbReference type="Pfam" id="PF19904"/>
    </source>
</evidence>
<evidence type="ECO:0000256" key="1">
    <source>
        <dbReference type="SAM" id="Phobius"/>
    </source>
</evidence>
<dbReference type="Gene3D" id="1.25.40.10">
    <property type="entry name" value="Tetratricopeptide repeat domain"/>
    <property type="match status" value="1"/>
</dbReference>
<dbReference type="InterPro" id="IPR045957">
    <property type="entry name" value="DUF6377"/>
</dbReference>
<keyword evidence="1" id="KW-1133">Transmembrane helix</keyword>
<organism evidence="4 5">
    <name type="scientific">Chitinophaga dinghuensis</name>
    <dbReference type="NCBI Taxonomy" id="1539050"/>
    <lineage>
        <taxon>Bacteria</taxon>
        <taxon>Pseudomonadati</taxon>
        <taxon>Bacteroidota</taxon>
        <taxon>Chitinophagia</taxon>
        <taxon>Chitinophagales</taxon>
        <taxon>Chitinophagaceae</taxon>
        <taxon>Chitinophaga</taxon>
    </lineage>
</organism>
<dbReference type="Pfam" id="PF19904">
    <property type="entry name" value="DUF6377"/>
    <property type="match status" value="1"/>
</dbReference>
<evidence type="ECO:0000313" key="4">
    <source>
        <dbReference type="EMBL" id="RAJ85375.1"/>
    </source>
</evidence>
<evidence type="ECO:0000313" key="5">
    <source>
        <dbReference type="Proteomes" id="UP000249819"/>
    </source>
</evidence>
<feature type="chain" id="PRO_5016387271" description="DUF6377 domain-containing protein" evidence="2">
    <location>
        <begin position="20"/>
        <end position="534"/>
    </location>
</feature>
<gene>
    <name evidence="4" type="ORF">CLV59_10277</name>
</gene>
<keyword evidence="1" id="KW-0812">Transmembrane</keyword>
<feature type="signal peptide" evidence="2">
    <location>
        <begin position="1"/>
        <end position="19"/>
    </location>
</feature>
<dbReference type="EMBL" id="QLMA01000002">
    <property type="protein sequence ID" value="RAJ85375.1"/>
    <property type="molecule type" value="Genomic_DNA"/>
</dbReference>
<feature type="transmembrane region" description="Helical" evidence="1">
    <location>
        <begin position="328"/>
        <end position="350"/>
    </location>
</feature>
<evidence type="ECO:0000256" key="2">
    <source>
        <dbReference type="SAM" id="SignalP"/>
    </source>
</evidence>
<name>A0A327W4Q0_9BACT</name>
<dbReference type="RefSeq" id="WP_146616135.1">
    <property type="nucleotide sequence ID" value="NZ_QLMA01000002.1"/>
</dbReference>
<protein>
    <recommendedName>
        <fullName evidence="3">DUF6377 domain-containing protein</fullName>
    </recommendedName>
</protein>
<accession>A0A327W4Q0</accession>
<keyword evidence="5" id="KW-1185">Reference proteome</keyword>
<dbReference type="AlphaFoldDB" id="A0A327W4Q0"/>
<keyword evidence="2" id="KW-0732">Signal</keyword>
<dbReference type="OrthoDB" id="1044679at2"/>
<dbReference type="SUPFAM" id="SSF48452">
    <property type="entry name" value="TPR-like"/>
    <property type="match status" value="1"/>
</dbReference>
<feature type="domain" description="DUF6377" evidence="3">
    <location>
        <begin position="256"/>
        <end position="496"/>
    </location>
</feature>
<reference evidence="4 5" key="1">
    <citation type="submission" date="2018-06" db="EMBL/GenBank/DDBJ databases">
        <title>Genomic Encyclopedia of Archaeal and Bacterial Type Strains, Phase II (KMG-II): from individual species to whole genera.</title>
        <authorList>
            <person name="Goeker M."/>
        </authorList>
    </citation>
    <scope>NUCLEOTIDE SEQUENCE [LARGE SCALE GENOMIC DNA]</scope>
    <source>
        <strain evidence="4 5">DSM 29821</strain>
    </source>
</reference>